<evidence type="ECO:0000313" key="1">
    <source>
        <dbReference type="EMBL" id="KAJ3532453.1"/>
    </source>
</evidence>
<keyword evidence="2" id="KW-1185">Reference proteome</keyword>
<dbReference type="EMBL" id="JANRMS010000957">
    <property type="protein sequence ID" value="KAJ3532453.1"/>
    <property type="molecule type" value="Genomic_DNA"/>
</dbReference>
<gene>
    <name evidence="1" type="ORF">NM208_g8427</name>
</gene>
<sequence>MFSRHTIQAFVNEHEDEMGSQPIELCFHSSFVAPTLRPLSLHFDDSYLISYRRPPPPVTPRSPGVITNLRRVDVIPDDPESLMLLEQQIQPRWGLVRLVICSVFGFTVLSWLLLAKLGSSASEADSPVHVVPLLSHVSSISLGTTQLCPVFFFNPFVYATIGGAPDLPPSPRETLHRSWNITHKLVWKFLFQHFSDKEFKSFRAFDQDSQDIRETWDRGKIGWVTGMIMSLATTAIRIDLVSTTIEDGLFHLDEGNSSSATGRIPSVKLPEQVPAGIIEMVKSYSSALARNNLVSSACKVLWDRRYPFPNSTPLTQVAHPSYCLGNSSVSVEDRLKHLESWAVLSRDRNLTLDEEQVFTIGSTTKTYLAKKAGEYFWPNQTKFPALFEQPRWLVQLKDAMDQTVEASRIVAGETQSGEMFSWDWLHDMVQGMGLVGDICREFDTLSAFIEELHCISAWVVDENMTQVMIRKLPHPKDQVKQLRSLQQEVRRRPGVLAEYES</sequence>
<proteinExistence type="predicted"/>
<evidence type="ECO:0000313" key="2">
    <source>
        <dbReference type="Proteomes" id="UP001148629"/>
    </source>
</evidence>
<protein>
    <submittedName>
        <fullName evidence="1">Uncharacterized protein</fullName>
    </submittedName>
</protein>
<name>A0ACC1S5D7_9HYPO</name>
<accession>A0ACC1S5D7</accession>
<comment type="caution">
    <text evidence="1">The sequence shown here is derived from an EMBL/GenBank/DDBJ whole genome shotgun (WGS) entry which is preliminary data.</text>
</comment>
<dbReference type="Proteomes" id="UP001148629">
    <property type="component" value="Unassembled WGS sequence"/>
</dbReference>
<reference evidence="1" key="1">
    <citation type="submission" date="2022-08" db="EMBL/GenBank/DDBJ databases">
        <title>Genome Sequence of Fusarium decemcellulare.</title>
        <authorList>
            <person name="Buettner E."/>
        </authorList>
    </citation>
    <scope>NUCLEOTIDE SEQUENCE</scope>
    <source>
        <strain evidence="1">Babe19</strain>
    </source>
</reference>
<organism evidence="1 2">
    <name type="scientific">Fusarium decemcellulare</name>
    <dbReference type="NCBI Taxonomy" id="57161"/>
    <lineage>
        <taxon>Eukaryota</taxon>
        <taxon>Fungi</taxon>
        <taxon>Dikarya</taxon>
        <taxon>Ascomycota</taxon>
        <taxon>Pezizomycotina</taxon>
        <taxon>Sordariomycetes</taxon>
        <taxon>Hypocreomycetidae</taxon>
        <taxon>Hypocreales</taxon>
        <taxon>Nectriaceae</taxon>
        <taxon>Fusarium</taxon>
        <taxon>Fusarium decemcellulare species complex</taxon>
    </lineage>
</organism>